<comment type="caution">
    <text evidence="6">The sequence shown here is derived from an EMBL/GenBank/DDBJ whole genome shotgun (WGS) entry which is preliminary data.</text>
</comment>
<dbReference type="Gene3D" id="3.40.50.1820">
    <property type="entry name" value="alpha/beta hydrolase"/>
    <property type="match status" value="1"/>
</dbReference>
<evidence type="ECO:0000313" key="7">
    <source>
        <dbReference type="Proteomes" id="UP001501319"/>
    </source>
</evidence>
<dbReference type="InterPro" id="IPR016292">
    <property type="entry name" value="Epoxide_hydrolase"/>
</dbReference>
<proteinExistence type="inferred from homology"/>
<dbReference type="PRINTS" id="PR00412">
    <property type="entry name" value="EPOXHYDRLASE"/>
</dbReference>
<dbReference type="PANTHER" id="PTHR21661">
    <property type="entry name" value="EPOXIDE HYDROLASE 1-RELATED"/>
    <property type="match status" value="1"/>
</dbReference>
<evidence type="ECO:0000313" key="6">
    <source>
        <dbReference type="EMBL" id="GAA1632244.1"/>
    </source>
</evidence>
<dbReference type="PIRSF" id="PIRSF001112">
    <property type="entry name" value="Epoxide_hydrolase"/>
    <property type="match status" value="1"/>
</dbReference>
<name>A0ABP4R286_9ACTN</name>
<keyword evidence="2" id="KW-0058">Aromatic hydrocarbons catabolism</keyword>
<evidence type="ECO:0000256" key="4">
    <source>
        <dbReference type="SAM" id="MobiDB-lite"/>
    </source>
</evidence>
<gene>
    <name evidence="6" type="ORF">GCM10009744_20730</name>
</gene>
<comment type="similarity">
    <text evidence="1">Belongs to the peptidase S33 family.</text>
</comment>
<feature type="compositionally biased region" description="Polar residues" evidence="4">
    <location>
        <begin position="339"/>
        <end position="348"/>
    </location>
</feature>
<protein>
    <submittedName>
        <fullName evidence="6">Epoxide hydrolase</fullName>
    </submittedName>
</protein>
<dbReference type="GO" id="GO:0016787">
    <property type="term" value="F:hydrolase activity"/>
    <property type="evidence" value="ECO:0007669"/>
    <property type="project" value="UniProtKB-KW"/>
</dbReference>
<dbReference type="Pfam" id="PF06441">
    <property type="entry name" value="EHN"/>
    <property type="match status" value="1"/>
</dbReference>
<dbReference type="InterPro" id="IPR010497">
    <property type="entry name" value="Epoxide_hydro_N"/>
</dbReference>
<evidence type="ECO:0000256" key="1">
    <source>
        <dbReference type="ARBA" id="ARBA00010088"/>
    </source>
</evidence>
<dbReference type="PANTHER" id="PTHR21661:SF35">
    <property type="entry name" value="EPOXIDE HYDROLASE"/>
    <property type="match status" value="1"/>
</dbReference>
<organism evidence="6 7">
    <name type="scientific">Kribbella alba</name>
    <dbReference type="NCBI Taxonomy" id="190197"/>
    <lineage>
        <taxon>Bacteria</taxon>
        <taxon>Bacillati</taxon>
        <taxon>Actinomycetota</taxon>
        <taxon>Actinomycetes</taxon>
        <taxon>Propionibacteriales</taxon>
        <taxon>Kribbellaceae</taxon>
        <taxon>Kribbella</taxon>
    </lineage>
</organism>
<keyword evidence="3 6" id="KW-0378">Hydrolase</keyword>
<dbReference type="InterPro" id="IPR000639">
    <property type="entry name" value="Epox_hydrolase-like"/>
</dbReference>
<dbReference type="Proteomes" id="UP001501319">
    <property type="component" value="Unassembled WGS sequence"/>
</dbReference>
<evidence type="ECO:0000256" key="3">
    <source>
        <dbReference type="ARBA" id="ARBA00022801"/>
    </source>
</evidence>
<evidence type="ECO:0000256" key="2">
    <source>
        <dbReference type="ARBA" id="ARBA00022797"/>
    </source>
</evidence>
<accession>A0ABP4R286</accession>
<dbReference type="EMBL" id="BAAANE010000004">
    <property type="protein sequence ID" value="GAA1632244.1"/>
    <property type="molecule type" value="Genomic_DNA"/>
</dbReference>
<dbReference type="RefSeq" id="WP_344110801.1">
    <property type="nucleotide sequence ID" value="NZ_BAAANE010000004.1"/>
</dbReference>
<dbReference type="SUPFAM" id="SSF53474">
    <property type="entry name" value="alpha/beta-Hydrolases"/>
    <property type="match status" value="1"/>
</dbReference>
<feature type="domain" description="Epoxide hydrolase N-terminal" evidence="5">
    <location>
        <begin position="7"/>
        <end position="112"/>
    </location>
</feature>
<keyword evidence="7" id="KW-1185">Reference proteome</keyword>
<dbReference type="InterPro" id="IPR029058">
    <property type="entry name" value="AB_hydrolase_fold"/>
</dbReference>
<evidence type="ECO:0000259" key="5">
    <source>
        <dbReference type="Pfam" id="PF06441"/>
    </source>
</evidence>
<feature type="region of interest" description="Disordered" evidence="4">
    <location>
        <begin position="330"/>
        <end position="356"/>
    </location>
</feature>
<sequence length="418" mass="45793">MTNNSEIQPFRIEIPQHEVDDLRARLANTRWPATPRVDDWSRGVPVHYLRELAEYWATGYDWRAQEAALNEIPQFITEIDGQRIHFFHQRSPEPDAMPLILTHGWPGSPVEFQQVIGPLTDPRSYGGDPADAFHVVIPSLPGYGFSNPIGEAGFNLFGVARMWTELMSRLGYERYAAHGTDVGSGVAGMLPMLDAQHVAGVHLAGVAASAPFGQPIELDGLSESDRVRAGRFNHALAEGFGYLTLQSTRPQTLAYSLNDSPVGQLAWIVEKFAEWTDPEHKLPEEAVDRDQLLTNISLYWFTGSGASAAHAVYEGMQAWKALVAQQSNGAWGSDDDAGSNESWASDETSAGGAGWGTVAGPPTGVAVFGAETAIKSLTDPDGKIEHWKEYERGGHFAAMEVPQLLAEDLRLFFRPLRG</sequence>
<reference evidence="7" key="1">
    <citation type="journal article" date="2019" name="Int. J. Syst. Evol. Microbiol.">
        <title>The Global Catalogue of Microorganisms (GCM) 10K type strain sequencing project: providing services to taxonomists for standard genome sequencing and annotation.</title>
        <authorList>
            <consortium name="The Broad Institute Genomics Platform"/>
            <consortium name="The Broad Institute Genome Sequencing Center for Infectious Disease"/>
            <person name="Wu L."/>
            <person name="Ma J."/>
        </authorList>
    </citation>
    <scope>NUCLEOTIDE SEQUENCE [LARGE SCALE GENOMIC DNA]</scope>
    <source>
        <strain evidence="7">JCM 14306</strain>
    </source>
</reference>